<feature type="transmembrane region" description="Helical" evidence="7">
    <location>
        <begin position="198"/>
        <end position="217"/>
    </location>
</feature>
<dbReference type="RefSeq" id="WP_270152981.1">
    <property type="nucleotide sequence ID" value="NZ_JAPNNL010000004.1"/>
</dbReference>
<feature type="transmembrane region" description="Helical" evidence="7">
    <location>
        <begin position="159"/>
        <end position="178"/>
    </location>
</feature>
<feature type="transmembrane region" description="Helical" evidence="7">
    <location>
        <begin position="40"/>
        <end position="57"/>
    </location>
</feature>
<keyword evidence="10" id="KW-1185">Reference proteome</keyword>
<keyword evidence="6 7" id="KW-0472">Membrane</keyword>
<name>A0ABT4S5I4_9ACTN</name>
<evidence type="ECO:0000256" key="1">
    <source>
        <dbReference type="ARBA" id="ARBA00004651"/>
    </source>
</evidence>
<proteinExistence type="inferred from homology"/>
<evidence type="ECO:0000256" key="6">
    <source>
        <dbReference type="ARBA" id="ARBA00023136"/>
    </source>
</evidence>
<dbReference type="EMBL" id="JAPNNL010000004">
    <property type="protein sequence ID" value="MDA0632201.1"/>
    <property type="molecule type" value="Genomic_DNA"/>
</dbReference>
<keyword evidence="5 7" id="KW-1133">Transmembrane helix</keyword>
<feature type="transmembrane region" description="Helical" evidence="7">
    <location>
        <begin position="132"/>
        <end position="153"/>
    </location>
</feature>
<evidence type="ECO:0000256" key="2">
    <source>
        <dbReference type="ARBA" id="ARBA00008335"/>
    </source>
</evidence>
<feature type="transmembrane region" description="Helical" evidence="7">
    <location>
        <begin position="330"/>
        <end position="350"/>
    </location>
</feature>
<accession>A0ABT4S5I4</accession>
<evidence type="ECO:0000256" key="4">
    <source>
        <dbReference type="ARBA" id="ARBA00022692"/>
    </source>
</evidence>
<feature type="transmembrane region" description="Helical" evidence="7">
    <location>
        <begin position="296"/>
        <end position="318"/>
    </location>
</feature>
<dbReference type="PANTHER" id="PTHR23514">
    <property type="entry name" value="BYPASS OF STOP CODON PROTEIN 6"/>
    <property type="match status" value="1"/>
</dbReference>
<dbReference type="Gene3D" id="1.20.1250.20">
    <property type="entry name" value="MFS general substrate transporter like domains"/>
    <property type="match status" value="1"/>
</dbReference>
<comment type="subcellular location">
    <subcellularLocation>
        <location evidence="1">Cell membrane</location>
        <topology evidence="1">Multi-pass membrane protein</topology>
    </subcellularLocation>
</comment>
<keyword evidence="3" id="KW-0813">Transport</keyword>
<feature type="transmembrane region" description="Helical" evidence="7">
    <location>
        <begin position="237"/>
        <end position="258"/>
    </location>
</feature>
<reference evidence="9" key="1">
    <citation type="submission" date="2022-11" db="EMBL/GenBank/DDBJ databases">
        <title>Nonomuraea corallina sp. nov., a new species of the genus Nonomuraea isolated from sea side sediment in Thai sea.</title>
        <authorList>
            <person name="Ngamcharungchit C."/>
            <person name="Matsumoto A."/>
            <person name="Suriyachadkun C."/>
            <person name="Panbangred W."/>
            <person name="Inahashi Y."/>
            <person name="Intra B."/>
        </authorList>
    </citation>
    <scope>NUCLEOTIDE SEQUENCE</scope>
    <source>
        <strain evidence="9">MCN248</strain>
    </source>
</reference>
<feature type="transmembrane region" description="Helical" evidence="7">
    <location>
        <begin position="94"/>
        <end position="120"/>
    </location>
</feature>
<dbReference type="InterPro" id="IPR020846">
    <property type="entry name" value="MFS_dom"/>
</dbReference>
<evidence type="ECO:0000259" key="8">
    <source>
        <dbReference type="PROSITE" id="PS50850"/>
    </source>
</evidence>
<feature type="transmembrane region" description="Helical" evidence="7">
    <location>
        <begin position="12"/>
        <end position="34"/>
    </location>
</feature>
<evidence type="ECO:0000256" key="7">
    <source>
        <dbReference type="SAM" id="Phobius"/>
    </source>
</evidence>
<protein>
    <submittedName>
        <fullName evidence="9">MFS transporter</fullName>
    </submittedName>
</protein>
<dbReference type="SUPFAM" id="SSF103473">
    <property type="entry name" value="MFS general substrate transporter"/>
    <property type="match status" value="1"/>
</dbReference>
<dbReference type="PROSITE" id="PS50850">
    <property type="entry name" value="MFS"/>
    <property type="match status" value="1"/>
</dbReference>
<dbReference type="Proteomes" id="UP001144036">
    <property type="component" value="Unassembled WGS sequence"/>
</dbReference>
<dbReference type="InterPro" id="IPR036259">
    <property type="entry name" value="MFS_trans_sf"/>
</dbReference>
<sequence length="384" mass="39308">MSGQRGSVLLSYAIFILVGVTGGVSGVLLPAQIADYGVDMATIGVIFFTFSAGYLLAGSGSGAMVRRWGTRSALLAGGGAYVLSALIMGLRPSFAGFVAVQVLAGYGMGLLEAVLNTYLAGLPSATALLNRLHAYFGVGALLGPLLATWMLTFAPWNEVWLVLAAAFVPLAAGTRFAYPREVRAAADGPARGGLLGTALRSLSVVLACLFLVVYVGLETAVGNWGFTFLVDEHAQAATAAGAMMSGYWLGLTAGRFLISPVAARLGWSTTAMAYACLAGVVASVALIWAAPGGAVAGAGLALLGFFLGPVFPTAMAVVPRLTEARLVPTAIGVMNGMSVFGGGLLPWLAGAVAGSAGVWTLIPFSMALALLQLAIWRLLAVRMR</sequence>
<comment type="similarity">
    <text evidence="2">Belongs to the major facilitator superfamily.</text>
</comment>
<feature type="domain" description="Major facilitator superfamily (MFS) profile" evidence="8">
    <location>
        <begin position="7"/>
        <end position="384"/>
    </location>
</feature>
<evidence type="ECO:0000313" key="10">
    <source>
        <dbReference type="Proteomes" id="UP001144036"/>
    </source>
</evidence>
<dbReference type="InterPro" id="IPR011701">
    <property type="entry name" value="MFS"/>
</dbReference>
<feature type="transmembrane region" description="Helical" evidence="7">
    <location>
        <begin position="270"/>
        <end position="290"/>
    </location>
</feature>
<feature type="transmembrane region" description="Helical" evidence="7">
    <location>
        <begin position="69"/>
        <end position="88"/>
    </location>
</feature>
<dbReference type="PANTHER" id="PTHR23514:SF3">
    <property type="entry name" value="BYPASS OF STOP CODON PROTEIN 6"/>
    <property type="match status" value="1"/>
</dbReference>
<dbReference type="Pfam" id="PF07690">
    <property type="entry name" value="MFS_1"/>
    <property type="match status" value="1"/>
</dbReference>
<evidence type="ECO:0000313" key="9">
    <source>
        <dbReference type="EMBL" id="MDA0632201.1"/>
    </source>
</evidence>
<evidence type="ECO:0000256" key="3">
    <source>
        <dbReference type="ARBA" id="ARBA00022448"/>
    </source>
</evidence>
<evidence type="ECO:0000256" key="5">
    <source>
        <dbReference type="ARBA" id="ARBA00022989"/>
    </source>
</evidence>
<feature type="transmembrane region" description="Helical" evidence="7">
    <location>
        <begin position="356"/>
        <end position="379"/>
    </location>
</feature>
<organism evidence="9 10">
    <name type="scientific">Nonomuraea corallina</name>
    <dbReference type="NCBI Taxonomy" id="2989783"/>
    <lineage>
        <taxon>Bacteria</taxon>
        <taxon>Bacillati</taxon>
        <taxon>Actinomycetota</taxon>
        <taxon>Actinomycetes</taxon>
        <taxon>Streptosporangiales</taxon>
        <taxon>Streptosporangiaceae</taxon>
        <taxon>Nonomuraea</taxon>
    </lineage>
</organism>
<keyword evidence="4 7" id="KW-0812">Transmembrane</keyword>
<gene>
    <name evidence="9" type="ORF">OUY22_02140</name>
</gene>
<dbReference type="InterPro" id="IPR051788">
    <property type="entry name" value="MFS_Transporter"/>
</dbReference>
<comment type="caution">
    <text evidence="9">The sequence shown here is derived from an EMBL/GenBank/DDBJ whole genome shotgun (WGS) entry which is preliminary data.</text>
</comment>